<evidence type="ECO:0000313" key="2">
    <source>
        <dbReference type="Proteomes" id="UP000352698"/>
    </source>
</evidence>
<comment type="caution">
    <text evidence="1">The sequence shown here is derived from an EMBL/GenBank/DDBJ whole genome shotgun (WGS) entry which is preliminary data.</text>
</comment>
<dbReference type="AlphaFoldDB" id="A0A7Z9ATM1"/>
<dbReference type="Proteomes" id="UP000352698">
    <property type="component" value="Unassembled WGS sequence"/>
</dbReference>
<protein>
    <submittedName>
        <fullName evidence="1">DUF1803 domain protein</fullName>
    </submittedName>
</protein>
<gene>
    <name evidence="1" type="ORF">NCTC12204_01155</name>
</gene>
<organism evidence="1 2">
    <name type="scientific">Enterococcus hirae</name>
    <dbReference type="NCBI Taxonomy" id="1354"/>
    <lineage>
        <taxon>Bacteria</taxon>
        <taxon>Bacillati</taxon>
        <taxon>Bacillota</taxon>
        <taxon>Bacilli</taxon>
        <taxon>Lactobacillales</taxon>
        <taxon>Enterococcaceae</taxon>
        <taxon>Enterococcus</taxon>
    </lineage>
</organism>
<dbReference type="EMBL" id="CABEEP010000001">
    <property type="protein sequence ID" value="VTQ63023.1"/>
    <property type="molecule type" value="Genomic_DNA"/>
</dbReference>
<reference evidence="1 2" key="1">
    <citation type="submission" date="2019-05" db="EMBL/GenBank/DDBJ databases">
        <authorList>
            <consortium name="Pathogen Informatics"/>
        </authorList>
    </citation>
    <scope>NUCLEOTIDE SEQUENCE [LARGE SCALE GENOMIC DNA]</scope>
    <source>
        <strain evidence="1 2">NCTC12204</strain>
    </source>
</reference>
<dbReference type="Pfam" id="PF08820">
    <property type="entry name" value="DUF1803"/>
    <property type="match status" value="1"/>
</dbReference>
<dbReference type="RefSeq" id="WP_010737396.1">
    <property type="nucleotide sequence ID" value="NZ_AP027299.1"/>
</dbReference>
<sequence length="293" mass="34762">MNYFYSQNHQQLLSKLVNNAVFPTLIEYLHHHQEEDIILRELKKNFDQPKFEAFLDQLIDENLIKRENRRYKLNFPIFEEETYQKEIEEAAAQILQAISHLSQTEKQLVMGNECWQECFVSNSTYFYATLEDLIPVTRQVAGNENYRFVSLNYHNKLSYSLANYFYLQKKQLPVPSEFLKLVELIGDVNETYYFDQVEVIIERIQAQKYKNRRSSIFFDSLILSNTVKVVKTDDQLNYQLALPLVKTANSRRQLPKIAAGRTVEEHAYIARKVYDRLIKELNLADFSYIEKIN</sequence>
<name>A0A7Z9ATM1_ENTHR</name>
<dbReference type="InterPro" id="IPR014924">
    <property type="entry name" value="DUF1803"/>
</dbReference>
<evidence type="ECO:0000313" key="1">
    <source>
        <dbReference type="EMBL" id="VTQ63023.1"/>
    </source>
</evidence>
<accession>A0A7Z9ATM1</accession>
<proteinExistence type="predicted"/>